<gene>
    <name evidence="1" type="ORF">CEE36_02780</name>
</gene>
<comment type="caution">
    <text evidence="1">The sequence shown here is derived from an EMBL/GenBank/DDBJ whole genome shotgun (WGS) entry which is preliminary data.</text>
</comment>
<dbReference type="SUPFAM" id="SSF50998">
    <property type="entry name" value="Quinoprotein alcohol dehydrogenase-like"/>
    <property type="match status" value="1"/>
</dbReference>
<reference evidence="1 2" key="1">
    <citation type="submission" date="2017-06" db="EMBL/GenBank/DDBJ databases">
        <title>Novel microbial phyla capable of carbon fixation and sulfur reduction in deep-sea sediments.</title>
        <authorList>
            <person name="Huang J."/>
            <person name="Baker B."/>
            <person name="Wang Y."/>
        </authorList>
    </citation>
    <scope>NUCLEOTIDE SEQUENCE [LARGE SCALE GENOMIC DNA]</scope>
    <source>
        <strain evidence="1">B3_TA06</strain>
    </source>
</reference>
<dbReference type="Proteomes" id="UP000317778">
    <property type="component" value="Unassembled WGS sequence"/>
</dbReference>
<accession>A0A532V8T1</accession>
<dbReference type="InterPro" id="IPR011047">
    <property type="entry name" value="Quinoprotein_ADH-like_sf"/>
</dbReference>
<dbReference type="EMBL" id="NJBO01000003">
    <property type="protein sequence ID" value="TKJ43624.1"/>
    <property type="molecule type" value="Genomic_DNA"/>
</dbReference>
<dbReference type="PANTHER" id="PTHR42754">
    <property type="entry name" value="ENDOGLUCANASE"/>
    <property type="match status" value="1"/>
</dbReference>
<evidence type="ECO:0008006" key="3">
    <source>
        <dbReference type="Google" id="ProtNLM"/>
    </source>
</evidence>
<name>A0A532V8T1_UNCT6</name>
<organism evidence="1 2">
    <name type="scientific">candidate division TA06 bacterium B3_TA06</name>
    <dbReference type="NCBI Taxonomy" id="2012487"/>
    <lineage>
        <taxon>Bacteria</taxon>
        <taxon>Bacteria division TA06</taxon>
    </lineage>
</organism>
<protein>
    <recommendedName>
        <fullName evidence="3">Secretion system C-terminal sorting domain-containing protein</fullName>
    </recommendedName>
</protein>
<proteinExistence type="predicted"/>
<sequence>MKRFSLILILASVALAVIPTQLVAGWWRTYGGAENDVGRCVRQTPDGGYIVLGHTYSFQGGPMWLLKLDPNGDTVWTRLYNGSAENIYLTSDGGYLIAGGKNDNLWLLKLKENGDTSWTRTYGKDSLLDYGIAAFETEDGGYMLFGRTESFATNEWDEDVWMLRTDAKGDTLWTKIYGGEEDDILRCVHPTHQKGKGYIMLVTAYSYMGDQLVKVDTAGEVQSEGEVWVGLHTVYMNDVVNGYLVTCWVHPSGGEYNISDIYLAKTEFGSLELYEWDVSWGSEYYDLGYYVALTNDFSCVVTGVWGENGPSEGDLFLAKRDLWDGWGVWQRIYGGDSSEWGNFVEQTSDEGYIVVGGTESFGAGGSDIYILKTDSLGYVGVEEESVADRCVTDWDATPIGREIMLMYKDRPEGFHAAVFDESGQKVDELHSTLHSGSVMWGEGHSPGVYFIMPTDGELSKQKVILIR</sequence>
<dbReference type="AlphaFoldDB" id="A0A532V8T1"/>
<dbReference type="PANTHER" id="PTHR42754:SF1">
    <property type="entry name" value="LIPOPROTEIN"/>
    <property type="match status" value="1"/>
</dbReference>
<evidence type="ECO:0000313" key="1">
    <source>
        <dbReference type="EMBL" id="TKJ43624.1"/>
    </source>
</evidence>
<evidence type="ECO:0000313" key="2">
    <source>
        <dbReference type="Proteomes" id="UP000317778"/>
    </source>
</evidence>